<reference evidence="7" key="1">
    <citation type="submission" date="2020-11" db="EMBL/GenBank/DDBJ databases">
        <title>Sequencing the genomes of 1000 actinobacteria strains.</title>
        <authorList>
            <person name="Klenk H.-P."/>
        </authorList>
    </citation>
    <scope>NUCLEOTIDE SEQUENCE</scope>
    <source>
        <strain evidence="7">DSM 45356</strain>
    </source>
</reference>
<keyword evidence="2" id="KW-0805">Transcription regulation</keyword>
<dbReference type="PROSITE" id="PS51755">
    <property type="entry name" value="OMPR_PHOB"/>
    <property type="match status" value="1"/>
</dbReference>
<dbReference type="GO" id="GO:0003677">
    <property type="term" value="F:DNA binding"/>
    <property type="evidence" value="ECO:0007669"/>
    <property type="project" value="UniProtKB-UniRule"/>
</dbReference>
<evidence type="ECO:0000256" key="4">
    <source>
        <dbReference type="ARBA" id="ARBA00023163"/>
    </source>
</evidence>
<dbReference type="InterPro" id="IPR001867">
    <property type="entry name" value="OmpR/PhoB-type_DNA-bd"/>
</dbReference>
<dbReference type="AlphaFoldDB" id="A0A8J7GPQ1"/>
<dbReference type="PANTHER" id="PTHR35807:SF1">
    <property type="entry name" value="TRANSCRIPTIONAL REGULATOR REDD"/>
    <property type="match status" value="1"/>
</dbReference>
<dbReference type="InterPro" id="IPR011990">
    <property type="entry name" value="TPR-like_helical_dom_sf"/>
</dbReference>
<dbReference type="InterPro" id="IPR036388">
    <property type="entry name" value="WH-like_DNA-bd_sf"/>
</dbReference>
<dbReference type="SUPFAM" id="SSF46894">
    <property type="entry name" value="C-terminal effector domain of the bipartite response regulators"/>
    <property type="match status" value="1"/>
</dbReference>
<dbReference type="SMART" id="SM01043">
    <property type="entry name" value="BTAD"/>
    <property type="match status" value="1"/>
</dbReference>
<sequence>MRFDILGSLTVHSPEGYVPVAGTKRRAVLIALLVNANQVVPTTRLIDWLWLTDPPPSAALVIQAHVSVLRRQLEPDRPPGLAPTLLLTRGGGYLCRVRVDQLDLLRFQELLHLGARSLHRDRVEDAARLLREALNLWRGEPLEEVQHMPPAQGEIARLQELRLTATVLRMEAGLRMRQYGEIIPQLSNLIVLHPYHERFYAQLMIALASSGRRAEALSVYRRAHRILGEELAVRPGPELRRIEAEILADRVHNWRTDF</sequence>
<evidence type="ECO:0000313" key="7">
    <source>
        <dbReference type="EMBL" id="MBG6135658.1"/>
    </source>
</evidence>
<dbReference type="EMBL" id="JADOUF010000001">
    <property type="protein sequence ID" value="MBG6135658.1"/>
    <property type="molecule type" value="Genomic_DNA"/>
</dbReference>
<evidence type="ECO:0000256" key="5">
    <source>
        <dbReference type="PROSITE-ProRule" id="PRU01091"/>
    </source>
</evidence>
<name>A0A8J7GPQ1_9ACTN</name>
<dbReference type="GO" id="GO:0006355">
    <property type="term" value="P:regulation of DNA-templated transcription"/>
    <property type="evidence" value="ECO:0007669"/>
    <property type="project" value="InterPro"/>
</dbReference>
<evidence type="ECO:0000313" key="8">
    <source>
        <dbReference type="Proteomes" id="UP000622552"/>
    </source>
</evidence>
<organism evidence="7 8">
    <name type="scientific">Longispora fulva</name>
    <dbReference type="NCBI Taxonomy" id="619741"/>
    <lineage>
        <taxon>Bacteria</taxon>
        <taxon>Bacillati</taxon>
        <taxon>Actinomycetota</taxon>
        <taxon>Actinomycetes</taxon>
        <taxon>Micromonosporales</taxon>
        <taxon>Micromonosporaceae</taxon>
        <taxon>Longispora</taxon>
    </lineage>
</organism>
<evidence type="ECO:0000259" key="6">
    <source>
        <dbReference type="PROSITE" id="PS51755"/>
    </source>
</evidence>
<keyword evidence="4" id="KW-0804">Transcription</keyword>
<dbReference type="GO" id="GO:0000160">
    <property type="term" value="P:phosphorelay signal transduction system"/>
    <property type="evidence" value="ECO:0007669"/>
    <property type="project" value="InterPro"/>
</dbReference>
<feature type="DNA-binding region" description="OmpR/PhoB-type" evidence="5">
    <location>
        <begin position="1"/>
        <end position="97"/>
    </location>
</feature>
<proteinExistence type="inferred from homology"/>
<dbReference type="Proteomes" id="UP000622552">
    <property type="component" value="Unassembled WGS sequence"/>
</dbReference>
<keyword evidence="3 5" id="KW-0238">DNA-binding</keyword>
<accession>A0A8J7GPQ1</accession>
<comment type="caution">
    <text evidence="7">The sequence shown here is derived from an EMBL/GenBank/DDBJ whole genome shotgun (WGS) entry which is preliminary data.</text>
</comment>
<dbReference type="PANTHER" id="PTHR35807">
    <property type="entry name" value="TRANSCRIPTIONAL REGULATOR REDD-RELATED"/>
    <property type="match status" value="1"/>
</dbReference>
<dbReference type="SMART" id="SM00862">
    <property type="entry name" value="Trans_reg_C"/>
    <property type="match status" value="1"/>
</dbReference>
<protein>
    <submittedName>
        <fullName evidence="7">DNA-binding SARP family transcriptional activator</fullName>
    </submittedName>
</protein>
<evidence type="ECO:0000256" key="3">
    <source>
        <dbReference type="ARBA" id="ARBA00023125"/>
    </source>
</evidence>
<evidence type="ECO:0000256" key="2">
    <source>
        <dbReference type="ARBA" id="ARBA00023015"/>
    </source>
</evidence>
<dbReference type="Gene3D" id="1.25.40.10">
    <property type="entry name" value="Tetratricopeptide repeat domain"/>
    <property type="match status" value="1"/>
</dbReference>
<gene>
    <name evidence="7" type="ORF">IW245_001852</name>
</gene>
<dbReference type="CDD" id="cd15831">
    <property type="entry name" value="BTAD"/>
    <property type="match status" value="1"/>
</dbReference>
<dbReference type="InterPro" id="IPR005158">
    <property type="entry name" value="BTAD"/>
</dbReference>
<dbReference type="RefSeq" id="WP_197002739.1">
    <property type="nucleotide sequence ID" value="NZ_BONS01000002.1"/>
</dbReference>
<dbReference type="InterPro" id="IPR051677">
    <property type="entry name" value="AfsR-DnrI-RedD_regulator"/>
</dbReference>
<dbReference type="Gene3D" id="1.10.10.10">
    <property type="entry name" value="Winged helix-like DNA-binding domain superfamily/Winged helix DNA-binding domain"/>
    <property type="match status" value="1"/>
</dbReference>
<dbReference type="Pfam" id="PF03704">
    <property type="entry name" value="BTAD"/>
    <property type="match status" value="1"/>
</dbReference>
<feature type="domain" description="OmpR/PhoB-type" evidence="6">
    <location>
        <begin position="1"/>
        <end position="97"/>
    </location>
</feature>
<comment type="similarity">
    <text evidence="1">Belongs to the AfsR/DnrI/RedD regulatory family.</text>
</comment>
<keyword evidence="8" id="KW-1185">Reference proteome</keyword>
<dbReference type="Pfam" id="PF00486">
    <property type="entry name" value="Trans_reg_C"/>
    <property type="match status" value="1"/>
</dbReference>
<evidence type="ECO:0000256" key="1">
    <source>
        <dbReference type="ARBA" id="ARBA00005820"/>
    </source>
</evidence>
<dbReference type="SUPFAM" id="SSF48452">
    <property type="entry name" value="TPR-like"/>
    <property type="match status" value="1"/>
</dbReference>
<dbReference type="InterPro" id="IPR016032">
    <property type="entry name" value="Sig_transdc_resp-reg_C-effctor"/>
</dbReference>